<feature type="chain" id="PRO_5002044556" description="Secreted protein" evidence="1">
    <location>
        <begin position="17"/>
        <end position="80"/>
    </location>
</feature>
<feature type="signal peptide" evidence="1">
    <location>
        <begin position="1"/>
        <end position="16"/>
    </location>
</feature>
<reference evidence="2" key="1">
    <citation type="submission" date="2014-09" db="EMBL/GenBank/DDBJ databases">
        <authorList>
            <person name="Magalhaes I.L.F."/>
            <person name="Oliveira U."/>
            <person name="Santos F.R."/>
            <person name="Vidigal T.H.D.A."/>
            <person name="Brescovit A.D."/>
            <person name="Santos A.J."/>
        </authorList>
    </citation>
    <scope>NUCLEOTIDE SEQUENCE</scope>
    <source>
        <tissue evidence="2">Shoot tissue taken approximately 20 cm above the soil surface</tissue>
    </source>
</reference>
<evidence type="ECO:0008006" key="3">
    <source>
        <dbReference type="Google" id="ProtNLM"/>
    </source>
</evidence>
<protein>
    <recommendedName>
        <fullName evidence="3">Secreted protein</fullName>
    </recommendedName>
</protein>
<proteinExistence type="predicted"/>
<accession>A0A0A9CP30</accession>
<dbReference type="EMBL" id="GBRH01221707">
    <property type="protein sequence ID" value="JAD76188.1"/>
    <property type="molecule type" value="Transcribed_RNA"/>
</dbReference>
<reference evidence="2" key="2">
    <citation type="journal article" date="2015" name="Data Brief">
        <title>Shoot transcriptome of the giant reed, Arundo donax.</title>
        <authorList>
            <person name="Barrero R.A."/>
            <person name="Guerrero F.D."/>
            <person name="Moolhuijzen P."/>
            <person name="Goolsby J.A."/>
            <person name="Tidwell J."/>
            <person name="Bellgard S.E."/>
            <person name="Bellgard M.I."/>
        </authorList>
    </citation>
    <scope>NUCLEOTIDE SEQUENCE</scope>
    <source>
        <tissue evidence="2">Shoot tissue taken approximately 20 cm above the soil surface</tissue>
    </source>
</reference>
<dbReference type="AlphaFoldDB" id="A0A0A9CP30"/>
<organism evidence="2">
    <name type="scientific">Arundo donax</name>
    <name type="common">Giant reed</name>
    <name type="synonym">Donax arundinaceus</name>
    <dbReference type="NCBI Taxonomy" id="35708"/>
    <lineage>
        <taxon>Eukaryota</taxon>
        <taxon>Viridiplantae</taxon>
        <taxon>Streptophyta</taxon>
        <taxon>Embryophyta</taxon>
        <taxon>Tracheophyta</taxon>
        <taxon>Spermatophyta</taxon>
        <taxon>Magnoliopsida</taxon>
        <taxon>Liliopsida</taxon>
        <taxon>Poales</taxon>
        <taxon>Poaceae</taxon>
        <taxon>PACMAD clade</taxon>
        <taxon>Arundinoideae</taxon>
        <taxon>Arundineae</taxon>
        <taxon>Arundo</taxon>
    </lineage>
</organism>
<keyword evidence="1" id="KW-0732">Signal</keyword>
<evidence type="ECO:0000256" key="1">
    <source>
        <dbReference type="SAM" id="SignalP"/>
    </source>
</evidence>
<sequence>MKHFVLLILHIRVVFPSPGRQQLCLFYSVILDGVIFYSSIDCTLSSTILYMIPYPEILLGIQFAGKQAMDMSSLTPCCTN</sequence>
<evidence type="ECO:0000313" key="2">
    <source>
        <dbReference type="EMBL" id="JAD76188.1"/>
    </source>
</evidence>
<name>A0A0A9CP30_ARUDO</name>